<dbReference type="InterPro" id="IPR006091">
    <property type="entry name" value="Acyl-CoA_Oxase/DH_mid-dom"/>
</dbReference>
<reference evidence="2 3" key="1">
    <citation type="submission" date="2017-05" db="EMBL/GenBank/DDBJ databases">
        <authorList>
            <person name="Song R."/>
            <person name="Chenine A.L."/>
            <person name="Ruprecht R.M."/>
        </authorList>
    </citation>
    <scope>NUCLEOTIDE SEQUENCE [LARGE SCALE GENOMIC DNA]</scope>
    <source>
        <strain evidence="2 3">DSM 26136</strain>
    </source>
</reference>
<dbReference type="InterPro" id="IPR046373">
    <property type="entry name" value="Acyl-CoA_Oxase/DH_mid-dom_sf"/>
</dbReference>
<evidence type="ECO:0000313" key="2">
    <source>
        <dbReference type="EMBL" id="ARU04477.1"/>
    </source>
</evidence>
<accession>A0A1Y0ELJ4</accession>
<dbReference type="KEGG" id="cser:CCO03_07135"/>
<dbReference type="AlphaFoldDB" id="A0A1Y0ELJ4"/>
<dbReference type="OrthoDB" id="4568976at2"/>
<dbReference type="Proteomes" id="UP000196138">
    <property type="component" value="Chromosome"/>
</dbReference>
<organism evidence="2 3">
    <name type="scientific">Comamonas serinivorans</name>
    <dbReference type="NCBI Taxonomy" id="1082851"/>
    <lineage>
        <taxon>Bacteria</taxon>
        <taxon>Pseudomonadati</taxon>
        <taxon>Pseudomonadota</taxon>
        <taxon>Betaproteobacteria</taxon>
        <taxon>Burkholderiales</taxon>
        <taxon>Comamonadaceae</taxon>
        <taxon>Comamonas</taxon>
    </lineage>
</organism>
<evidence type="ECO:0000259" key="1">
    <source>
        <dbReference type="Pfam" id="PF02770"/>
    </source>
</evidence>
<gene>
    <name evidence="2" type="ORF">CCO03_07135</name>
</gene>
<proteinExistence type="predicted"/>
<dbReference type="Gene3D" id="2.40.110.10">
    <property type="entry name" value="Butyryl-CoA Dehydrogenase, subunit A, domain 2"/>
    <property type="match status" value="1"/>
</dbReference>
<protein>
    <recommendedName>
        <fullName evidence="1">Acyl-CoA oxidase/dehydrogenase middle domain-containing protein</fullName>
    </recommendedName>
</protein>
<dbReference type="EMBL" id="CP021455">
    <property type="protein sequence ID" value="ARU04477.1"/>
    <property type="molecule type" value="Genomic_DNA"/>
</dbReference>
<dbReference type="SUPFAM" id="SSF56645">
    <property type="entry name" value="Acyl-CoA dehydrogenase NM domain-like"/>
    <property type="match status" value="1"/>
</dbReference>
<sequence length="309" mass="32791">MELLTHFPPRNTPPVIASAAEWRAHWPQIAATGLAPFDLAVRAGLTADRLAWAFGGGYQAAIRELQPQHLTGADTGSLCATEATGNRPRDIQSTLSTLPDGSLQLNGAKRWSTMSPVATHLFVLVRDATEGDAFARPTLKLVRVSAQAPGVRITPMPATAFTPELPHAELSLQQIAVAPDDVLPGDGWSDLVKPFRTLEDIFVSAACLSHLVRVACDQAWPQTLVEDSLSALAALQVLASQPPGAAATHIALAGTLRSIDQVYAAVDAHCANAPASAAVQAWQRDRKLFGLSAKTRGVRTERAWSLVAA</sequence>
<dbReference type="RefSeq" id="WP_087279126.1">
    <property type="nucleotide sequence ID" value="NZ_CP021455.1"/>
</dbReference>
<dbReference type="InterPro" id="IPR009100">
    <property type="entry name" value="AcylCoA_DH/oxidase_NM_dom_sf"/>
</dbReference>
<dbReference type="Pfam" id="PF02770">
    <property type="entry name" value="Acyl-CoA_dh_M"/>
    <property type="match status" value="1"/>
</dbReference>
<feature type="domain" description="Acyl-CoA oxidase/dehydrogenase middle" evidence="1">
    <location>
        <begin position="81"/>
        <end position="174"/>
    </location>
</feature>
<keyword evidence="3" id="KW-1185">Reference proteome</keyword>
<evidence type="ECO:0000313" key="3">
    <source>
        <dbReference type="Proteomes" id="UP000196138"/>
    </source>
</evidence>
<dbReference type="GO" id="GO:0016627">
    <property type="term" value="F:oxidoreductase activity, acting on the CH-CH group of donors"/>
    <property type="evidence" value="ECO:0007669"/>
    <property type="project" value="InterPro"/>
</dbReference>
<name>A0A1Y0ELJ4_9BURK</name>